<evidence type="ECO:0000313" key="2">
    <source>
        <dbReference type="Proteomes" id="UP000828390"/>
    </source>
</evidence>
<evidence type="ECO:0000313" key="1">
    <source>
        <dbReference type="EMBL" id="KAH3803659.1"/>
    </source>
</evidence>
<reference evidence="1" key="1">
    <citation type="journal article" date="2019" name="bioRxiv">
        <title>The Genome of the Zebra Mussel, Dreissena polymorpha: A Resource for Invasive Species Research.</title>
        <authorList>
            <person name="McCartney M.A."/>
            <person name="Auch B."/>
            <person name="Kono T."/>
            <person name="Mallez S."/>
            <person name="Zhang Y."/>
            <person name="Obille A."/>
            <person name="Becker A."/>
            <person name="Abrahante J.E."/>
            <person name="Garbe J."/>
            <person name="Badalamenti J.P."/>
            <person name="Herman A."/>
            <person name="Mangelson H."/>
            <person name="Liachko I."/>
            <person name="Sullivan S."/>
            <person name="Sone E.D."/>
            <person name="Koren S."/>
            <person name="Silverstein K.A.T."/>
            <person name="Beckman K.B."/>
            <person name="Gohl D.M."/>
        </authorList>
    </citation>
    <scope>NUCLEOTIDE SEQUENCE</scope>
    <source>
        <strain evidence="1">Duluth1</strain>
        <tissue evidence="1">Whole animal</tissue>
    </source>
</reference>
<accession>A0A9D4JBL7</accession>
<dbReference type="EMBL" id="JAIWYP010000006">
    <property type="protein sequence ID" value="KAH3803659.1"/>
    <property type="molecule type" value="Genomic_DNA"/>
</dbReference>
<protein>
    <submittedName>
        <fullName evidence="1">Uncharacterized protein</fullName>
    </submittedName>
</protein>
<reference evidence="1" key="2">
    <citation type="submission" date="2020-11" db="EMBL/GenBank/DDBJ databases">
        <authorList>
            <person name="McCartney M.A."/>
            <person name="Auch B."/>
            <person name="Kono T."/>
            <person name="Mallez S."/>
            <person name="Becker A."/>
            <person name="Gohl D.M."/>
            <person name="Silverstein K.A.T."/>
            <person name="Koren S."/>
            <person name="Bechman K.B."/>
            <person name="Herman A."/>
            <person name="Abrahante J.E."/>
            <person name="Garbe J."/>
        </authorList>
    </citation>
    <scope>NUCLEOTIDE SEQUENCE</scope>
    <source>
        <strain evidence="1">Duluth1</strain>
        <tissue evidence="1">Whole animal</tissue>
    </source>
</reference>
<sequence>MEKDFVKLNSDGDKTEIAFNGTCCLNISSCRTHDAVCFNDRSVCHDNRWYDERTDTCTIAATQLYWSSTGNLHDHAVPGSNDVLIRMSCYHSQIGGLPAFLGIFCDRAQTSALFLPHPTTSEPSQFT</sequence>
<organism evidence="1 2">
    <name type="scientific">Dreissena polymorpha</name>
    <name type="common">Zebra mussel</name>
    <name type="synonym">Mytilus polymorpha</name>
    <dbReference type="NCBI Taxonomy" id="45954"/>
    <lineage>
        <taxon>Eukaryota</taxon>
        <taxon>Metazoa</taxon>
        <taxon>Spiralia</taxon>
        <taxon>Lophotrochozoa</taxon>
        <taxon>Mollusca</taxon>
        <taxon>Bivalvia</taxon>
        <taxon>Autobranchia</taxon>
        <taxon>Heteroconchia</taxon>
        <taxon>Euheterodonta</taxon>
        <taxon>Imparidentia</taxon>
        <taxon>Neoheterodontei</taxon>
        <taxon>Myida</taxon>
        <taxon>Dreissenoidea</taxon>
        <taxon>Dreissenidae</taxon>
        <taxon>Dreissena</taxon>
    </lineage>
</organism>
<dbReference type="Proteomes" id="UP000828390">
    <property type="component" value="Unassembled WGS sequence"/>
</dbReference>
<dbReference type="AlphaFoldDB" id="A0A9D4JBL7"/>
<name>A0A9D4JBL7_DREPO</name>
<comment type="caution">
    <text evidence="1">The sequence shown here is derived from an EMBL/GenBank/DDBJ whole genome shotgun (WGS) entry which is preliminary data.</text>
</comment>
<gene>
    <name evidence="1" type="ORF">DPMN_131925</name>
</gene>
<proteinExistence type="predicted"/>
<keyword evidence="2" id="KW-1185">Reference proteome</keyword>